<reference evidence="7 8" key="1">
    <citation type="journal article" date="2011" name="Stand. Genomic Sci.">
        <title>Complete genome sequence of Desulfobulbus propionicus type strain (1pr3).</title>
        <authorList>
            <person name="Pagani I."/>
            <person name="Lapidus A."/>
            <person name="Nolan M."/>
            <person name="Lucas S."/>
            <person name="Hammon N."/>
            <person name="Deshpande S."/>
            <person name="Cheng J.F."/>
            <person name="Chertkov O."/>
            <person name="Davenport K."/>
            <person name="Tapia R."/>
            <person name="Han C."/>
            <person name="Goodwin L."/>
            <person name="Pitluck S."/>
            <person name="Liolios K."/>
            <person name="Mavromatis K."/>
            <person name="Ivanova N."/>
            <person name="Mikhailova N."/>
            <person name="Pati A."/>
            <person name="Chen A."/>
            <person name="Palaniappan K."/>
            <person name="Land M."/>
            <person name="Hauser L."/>
            <person name="Chang Y.J."/>
            <person name="Jeffries C.D."/>
            <person name="Detter J.C."/>
            <person name="Brambilla E."/>
            <person name="Kannan K.P."/>
            <person name="Djao O.D."/>
            <person name="Rohde M."/>
            <person name="Pukall R."/>
            <person name="Spring S."/>
            <person name="Goker M."/>
            <person name="Sikorski J."/>
            <person name="Woyke T."/>
            <person name="Bristow J."/>
            <person name="Eisen J.A."/>
            <person name="Markowitz V."/>
            <person name="Hugenholtz P."/>
            <person name="Kyrpides N.C."/>
            <person name="Klenk H.P."/>
        </authorList>
    </citation>
    <scope>NUCLEOTIDE SEQUENCE [LARGE SCALE GENOMIC DNA]</scope>
    <source>
        <strain evidence="8">ATCC 33891 / DSM 2032 / 1pr3</strain>
    </source>
</reference>
<dbReference type="FunFam" id="3.30.70.330:FF:000001">
    <property type="entry name" value="50S ribosomal protein L23"/>
    <property type="match status" value="1"/>
</dbReference>
<dbReference type="HAMAP" id="MF_01369_B">
    <property type="entry name" value="Ribosomal_uL23_B"/>
    <property type="match status" value="1"/>
</dbReference>
<keyword evidence="8" id="KW-1185">Reference proteome</keyword>
<evidence type="ECO:0000256" key="1">
    <source>
        <dbReference type="ARBA" id="ARBA00006700"/>
    </source>
</evidence>
<evidence type="ECO:0000256" key="4">
    <source>
        <dbReference type="ARBA" id="ARBA00022980"/>
    </source>
</evidence>
<dbReference type="GO" id="GO:1990904">
    <property type="term" value="C:ribonucleoprotein complex"/>
    <property type="evidence" value="ECO:0007669"/>
    <property type="project" value="UniProtKB-KW"/>
</dbReference>
<dbReference type="EMBL" id="CP002364">
    <property type="protein sequence ID" value="ADW16967.1"/>
    <property type="molecule type" value="Genomic_DNA"/>
</dbReference>
<keyword evidence="4 6" id="KW-0689">Ribosomal protein</keyword>
<keyword evidence="2 6" id="KW-0699">rRNA-binding</keyword>
<dbReference type="InterPro" id="IPR013025">
    <property type="entry name" value="Ribosomal_uL23-like"/>
</dbReference>
<dbReference type="GO" id="GO:0003735">
    <property type="term" value="F:structural constituent of ribosome"/>
    <property type="evidence" value="ECO:0007669"/>
    <property type="project" value="InterPro"/>
</dbReference>
<comment type="function">
    <text evidence="6">One of the early assembly proteins it binds 23S rRNA. One of the proteins that surrounds the polypeptide exit tunnel on the outside of the ribosome. Forms the main docking site for trigger factor binding to the ribosome.</text>
</comment>
<protein>
    <recommendedName>
        <fullName evidence="6">Large ribosomal subunit protein uL23</fullName>
    </recommendedName>
</protein>
<dbReference type="RefSeq" id="WP_015723511.1">
    <property type="nucleotide sequence ID" value="NC_014972.1"/>
</dbReference>
<keyword evidence="5 6" id="KW-0687">Ribonucleoprotein</keyword>
<dbReference type="InterPro" id="IPR012677">
    <property type="entry name" value="Nucleotide-bd_a/b_plait_sf"/>
</dbReference>
<proteinExistence type="inferred from homology"/>
<dbReference type="InterPro" id="IPR012678">
    <property type="entry name" value="Ribosomal_uL23/eL15/eS24_sf"/>
</dbReference>
<sequence length="96" mass="10658">MKAIYDIIKSPCLTEKGNALQEMQSKVVFKVDKFANKIEIKNAVESLFSVKVSKVAVSNMTGKKKRVGARSAGKTSDWKKAYVTLSEGKINFLDEL</sequence>
<dbReference type="GO" id="GO:0006412">
    <property type="term" value="P:translation"/>
    <property type="evidence" value="ECO:0007669"/>
    <property type="project" value="UniProtKB-UniRule"/>
</dbReference>
<dbReference type="KEGG" id="dpr:Despr_0793"/>
<organism evidence="7 8">
    <name type="scientific">Desulfobulbus propionicus (strain ATCC 33891 / DSM 2032 / VKM B-1956 / 1pr3)</name>
    <dbReference type="NCBI Taxonomy" id="577650"/>
    <lineage>
        <taxon>Bacteria</taxon>
        <taxon>Pseudomonadati</taxon>
        <taxon>Thermodesulfobacteriota</taxon>
        <taxon>Desulfobulbia</taxon>
        <taxon>Desulfobulbales</taxon>
        <taxon>Desulfobulbaceae</taxon>
        <taxon>Desulfobulbus</taxon>
    </lineage>
</organism>
<dbReference type="PANTHER" id="PTHR11620">
    <property type="entry name" value="60S RIBOSOMAL PROTEIN L23A"/>
    <property type="match status" value="1"/>
</dbReference>
<evidence type="ECO:0000256" key="2">
    <source>
        <dbReference type="ARBA" id="ARBA00022730"/>
    </source>
</evidence>
<evidence type="ECO:0000256" key="3">
    <source>
        <dbReference type="ARBA" id="ARBA00022884"/>
    </source>
</evidence>
<comment type="subunit">
    <text evidence="6">Part of the 50S ribosomal subunit. Contacts protein L29, and trigger factor when it is bound to the ribosome.</text>
</comment>
<evidence type="ECO:0000256" key="6">
    <source>
        <dbReference type="HAMAP-Rule" id="MF_01369"/>
    </source>
</evidence>
<keyword evidence="3 6" id="KW-0694">RNA-binding</keyword>
<dbReference type="GO" id="GO:0005840">
    <property type="term" value="C:ribosome"/>
    <property type="evidence" value="ECO:0007669"/>
    <property type="project" value="UniProtKB-KW"/>
</dbReference>
<dbReference type="NCBIfam" id="NF004363">
    <property type="entry name" value="PRK05738.2-4"/>
    <property type="match status" value="1"/>
</dbReference>
<dbReference type="Pfam" id="PF00276">
    <property type="entry name" value="Ribosomal_L23"/>
    <property type="match status" value="1"/>
</dbReference>
<evidence type="ECO:0000313" key="8">
    <source>
        <dbReference type="Proteomes" id="UP000006365"/>
    </source>
</evidence>
<dbReference type="Gene3D" id="3.30.70.330">
    <property type="match status" value="1"/>
</dbReference>
<evidence type="ECO:0000313" key="7">
    <source>
        <dbReference type="EMBL" id="ADW16967.1"/>
    </source>
</evidence>
<evidence type="ECO:0000256" key="5">
    <source>
        <dbReference type="ARBA" id="ARBA00023274"/>
    </source>
</evidence>
<dbReference type="AlphaFoldDB" id="A0A7U3YKB6"/>
<accession>A0A7U3YKB6</accession>
<dbReference type="SUPFAM" id="SSF54189">
    <property type="entry name" value="Ribosomal proteins S24e, L23 and L15e"/>
    <property type="match status" value="1"/>
</dbReference>
<dbReference type="NCBIfam" id="NF004359">
    <property type="entry name" value="PRK05738.1-3"/>
    <property type="match status" value="1"/>
</dbReference>
<gene>
    <name evidence="6" type="primary">rplW</name>
    <name evidence="7" type="ordered locus">Despr_0793</name>
</gene>
<name>A0A7U3YKB6_DESPD</name>
<comment type="similarity">
    <text evidence="1 6">Belongs to the universal ribosomal protein uL23 family.</text>
</comment>
<dbReference type="Proteomes" id="UP000006365">
    <property type="component" value="Chromosome"/>
</dbReference>
<dbReference type="GO" id="GO:0019843">
    <property type="term" value="F:rRNA binding"/>
    <property type="evidence" value="ECO:0007669"/>
    <property type="project" value="UniProtKB-UniRule"/>
</dbReference>